<evidence type="ECO:0000256" key="6">
    <source>
        <dbReference type="ARBA" id="ARBA00022801"/>
    </source>
</evidence>
<evidence type="ECO:0000313" key="7">
    <source>
        <dbReference type="EMBL" id="OIQ87479.1"/>
    </source>
</evidence>
<dbReference type="InterPro" id="IPR022281">
    <property type="entry name" value="ATP-dep_Prtase_HsIV_su"/>
</dbReference>
<dbReference type="Pfam" id="PF00227">
    <property type="entry name" value="Proteasome"/>
    <property type="match status" value="1"/>
</dbReference>
<evidence type="ECO:0000256" key="3">
    <source>
        <dbReference type="ARBA" id="ARBA00022490"/>
    </source>
</evidence>
<proteinExistence type="inferred from homology"/>
<dbReference type="NCBIfam" id="TIGR03692">
    <property type="entry name" value="ATP_dep_HslV"/>
    <property type="match status" value="1"/>
</dbReference>
<dbReference type="CDD" id="cd01913">
    <property type="entry name" value="protease_HslV"/>
    <property type="match status" value="1"/>
</dbReference>
<dbReference type="GO" id="GO:0005839">
    <property type="term" value="C:proteasome core complex"/>
    <property type="evidence" value="ECO:0007669"/>
    <property type="project" value="InterPro"/>
</dbReference>
<dbReference type="InterPro" id="IPR023333">
    <property type="entry name" value="Proteasome_suB-type"/>
</dbReference>
<dbReference type="NCBIfam" id="NF003964">
    <property type="entry name" value="PRK05456.1"/>
    <property type="match status" value="1"/>
</dbReference>
<evidence type="ECO:0000256" key="4">
    <source>
        <dbReference type="ARBA" id="ARBA00022670"/>
    </source>
</evidence>
<comment type="subcellular location">
    <subcellularLocation>
        <location evidence="1">Cytoplasm</location>
    </subcellularLocation>
</comment>
<organism evidence="7">
    <name type="scientific">mine drainage metagenome</name>
    <dbReference type="NCBI Taxonomy" id="410659"/>
    <lineage>
        <taxon>unclassified sequences</taxon>
        <taxon>metagenomes</taxon>
        <taxon>ecological metagenomes</taxon>
    </lineage>
</organism>
<dbReference type="PANTHER" id="PTHR32194">
    <property type="entry name" value="METALLOPROTEASE TLDD"/>
    <property type="match status" value="1"/>
</dbReference>
<comment type="caution">
    <text evidence="7">The sequence shown here is derived from an EMBL/GenBank/DDBJ whole genome shotgun (WGS) entry which is preliminary data.</text>
</comment>
<evidence type="ECO:0000256" key="2">
    <source>
        <dbReference type="ARBA" id="ARBA00006053"/>
    </source>
</evidence>
<accession>A0A1J5R611</accession>
<name>A0A1J5R611_9ZZZZ</name>
<dbReference type="Gene3D" id="3.60.20.10">
    <property type="entry name" value="Glutamine Phosphoribosylpyrophosphate, subunit 1, domain 1"/>
    <property type="match status" value="1"/>
</dbReference>
<dbReference type="InterPro" id="IPR036291">
    <property type="entry name" value="NAD(P)-bd_dom_sf"/>
</dbReference>
<dbReference type="GO" id="GO:0051603">
    <property type="term" value="P:proteolysis involved in protein catabolic process"/>
    <property type="evidence" value="ECO:0007669"/>
    <property type="project" value="InterPro"/>
</dbReference>
<dbReference type="PANTHER" id="PTHR32194:SF0">
    <property type="entry name" value="ATP-DEPENDENT PROTEASE SUBUNIT HSLV"/>
    <property type="match status" value="1"/>
</dbReference>
<comment type="similarity">
    <text evidence="2">Belongs to the peptidase T1B family. HslV subfamily.</text>
</comment>
<keyword evidence="6 7" id="KW-0378">Hydrolase</keyword>
<dbReference type="CDD" id="cd01065">
    <property type="entry name" value="NAD_bind_Shikimate_DH"/>
    <property type="match status" value="1"/>
</dbReference>
<dbReference type="PROSITE" id="PS51476">
    <property type="entry name" value="PROTEASOME_BETA_2"/>
    <property type="match status" value="1"/>
</dbReference>
<sequence length="279" mass="29419">MEQYHGTTILSVRRGAVVALGGDGQVTLGNIVIKSTARKVRRLYNERILAGFAGGTADAFTLFERFEAKLEKHQGNLLRSAVELAKDWRTDRMLRRLEAMLAVADREHSLIVTGNGDVLEPEHGLIAIGSGGPFAQSAALALLGAQEVRILDRDASKAQSLAEGLAAIGAGAPRVVLARDVAEALHGADGVVNATPVGMVGYGGTPVPGDLWPGRAWAFDAVYTPVDTQFTVEAAAAGVNVLSGYELFFYQGVQAFEIFTGHSVDAPAQLRAGLLDQAA</sequence>
<dbReference type="SUPFAM" id="SSF56235">
    <property type="entry name" value="N-terminal nucleophile aminohydrolases (Ntn hydrolases)"/>
    <property type="match status" value="1"/>
</dbReference>
<gene>
    <name evidence="7" type="primary">hslV_7</name>
    <name evidence="7" type="ORF">GALL_306460</name>
</gene>
<dbReference type="SUPFAM" id="SSF51735">
    <property type="entry name" value="NAD(P)-binding Rossmann-fold domains"/>
    <property type="match status" value="1"/>
</dbReference>
<dbReference type="AlphaFoldDB" id="A0A1J5R611"/>
<dbReference type="GO" id="GO:0046872">
    <property type="term" value="F:metal ion binding"/>
    <property type="evidence" value="ECO:0007669"/>
    <property type="project" value="UniProtKB-KW"/>
</dbReference>
<evidence type="ECO:0000256" key="1">
    <source>
        <dbReference type="ARBA" id="ARBA00004496"/>
    </source>
</evidence>
<dbReference type="InterPro" id="IPR029055">
    <property type="entry name" value="Ntn_hydrolases_N"/>
</dbReference>
<evidence type="ECO:0000256" key="5">
    <source>
        <dbReference type="ARBA" id="ARBA00022723"/>
    </source>
</evidence>
<keyword evidence="3" id="KW-0963">Cytoplasm</keyword>
<dbReference type="GO" id="GO:0009376">
    <property type="term" value="C:HslUV protease complex"/>
    <property type="evidence" value="ECO:0007669"/>
    <property type="project" value="InterPro"/>
</dbReference>
<dbReference type="EMBL" id="MLJW01000420">
    <property type="protein sequence ID" value="OIQ87479.1"/>
    <property type="molecule type" value="Genomic_DNA"/>
</dbReference>
<protein>
    <submittedName>
        <fullName evidence="7">ATP-dependent protease subunit HslV</fullName>
        <ecNumber evidence="7">3.4.25.2</ecNumber>
    </submittedName>
</protein>
<dbReference type="EC" id="3.4.25.2" evidence="7"/>
<keyword evidence="4 7" id="KW-0645">Protease</keyword>
<keyword evidence="5" id="KW-0479">Metal-binding</keyword>
<dbReference type="GO" id="GO:0004298">
    <property type="term" value="F:threonine-type endopeptidase activity"/>
    <property type="evidence" value="ECO:0007669"/>
    <property type="project" value="InterPro"/>
</dbReference>
<dbReference type="InterPro" id="IPR001353">
    <property type="entry name" value="Proteasome_sua/b"/>
</dbReference>
<reference evidence="7" key="1">
    <citation type="submission" date="2016-10" db="EMBL/GenBank/DDBJ databases">
        <title>Sequence of Gallionella enrichment culture.</title>
        <authorList>
            <person name="Poehlein A."/>
            <person name="Muehling M."/>
            <person name="Daniel R."/>
        </authorList>
    </citation>
    <scope>NUCLEOTIDE SEQUENCE</scope>
</reference>